<evidence type="ECO:0000313" key="2">
    <source>
        <dbReference type="Proteomes" id="UP000226192"/>
    </source>
</evidence>
<protein>
    <submittedName>
        <fullName evidence="1">Uncharacterized protein</fullName>
    </submittedName>
</protein>
<name>A0A2C5YGK4_9HYPO</name>
<organism evidence="1 2">
    <name type="scientific">Ophiocordyceps australis</name>
    <dbReference type="NCBI Taxonomy" id="1399860"/>
    <lineage>
        <taxon>Eukaryota</taxon>
        <taxon>Fungi</taxon>
        <taxon>Dikarya</taxon>
        <taxon>Ascomycota</taxon>
        <taxon>Pezizomycotina</taxon>
        <taxon>Sordariomycetes</taxon>
        <taxon>Hypocreomycetidae</taxon>
        <taxon>Hypocreales</taxon>
        <taxon>Ophiocordycipitaceae</taxon>
        <taxon>Ophiocordyceps</taxon>
    </lineage>
</organism>
<proteinExistence type="predicted"/>
<dbReference type="AlphaFoldDB" id="A0A2C5YGK4"/>
<sequence length="156" mass="16776">MKLTVAITFATLAFARIKFNRGGDTADRLATYLGERNRKVSCQEQENGTRLVCEADSSMAPCQGTCTEPSEIVTRCNGRCGNTCRAKHAGVWGQFTFSCNLDGTQPLPWDCTPDGHGGCLVPGQQQDEQQQASGCRPGEVAILMPCGNCKPKCVAK</sequence>
<dbReference type="Proteomes" id="UP000226192">
    <property type="component" value="Unassembled WGS sequence"/>
</dbReference>
<gene>
    <name evidence="1" type="ORF">CDD81_5875</name>
</gene>
<dbReference type="EMBL" id="NJET01000005">
    <property type="protein sequence ID" value="PHH66743.1"/>
    <property type="molecule type" value="Genomic_DNA"/>
</dbReference>
<evidence type="ECO:0000313" key="1">
    <source>
        <dbReference type="EMBL" id="PHH66743.1"/>
    </source>
</evidence>
<accession>A0A2C5YGK4</accession>
<reference evidence="1 2" key="1">
    <citation type="submission" date="2017-06" db="EMBL/GenBank/DDBJ databases">
        <title>Ant-infecting Ophiocordyceps genomes reveal a high diversity of potential behavioral manipulation genes and a possible major role for enterotoxins.</title>
        <authorList>
            <person name="De Bekker C."/>
            <person name="Evans H.C."/>
            <person name="Brachmann A."/>
            <person name="Hughes D.P."/>
        </authorList>
    </citation>
    <scope>NUCLEOTIDE SEQUENCE [LARGE SCALE GENOMIC DNA]</scope>
    <source>
        <strain evidence="1 2">Map64</strain>
    </source>
</reference>
<comment type="caution">
    <text evidence="1">The sequence shown here is derived from an EMBL/GenBank/DDBJ whole genome shotgun (WGS) entry which is preliminary data.</text>
</comment>
<keyword evidence="2" id="KW-1185">Reference proteome</keyword>